<dbReference type="Proteomes" id="UP000238956">
    <property type="component" value="Chromosome"/>
</dbReference>
<accession>A0A2L0D5R8</accession>
<name>A0A2L0D5R8_9STRE</name>
<gene>
    <name evidence="2" type="ORF">C0J00_07380</name>
</gene>
<evidence type="ECO:0000256" key="1">
    <source>
        <dbReference type="SAM" id="Phobius"/>
    </source>
</evidence>
<evidence type="ECO:0000313" key="2">
    <source>
        <dbReference type="EMBL" id="AUW96949.1"/>
    </source>
</evidence>
<dbReference type="AlphaFoldDB" id="A0A2L0D5R8"/>
<reference evidence="2 3" key="2">
    <citation type="submission" date="2018-02" db="EMBL/GenBank/DDBJ databases">
        <title>Whole genome sequencing analysis of Streptococcus pluranimalium isolated from cattle infected mastitis in China.</title>
        <authorList>
            <person name="Zhang J.-R."/>
            <person name="Hu G.-Z."/>
        </authorList>
    </citation>
    <scope>NUCLEOTIDE SEQUENCE [LARGE SCALE GENOMIC DNA]</scope>
    <source>
        <strain evidence="2 3">TH11417</strain>
    </source>
</reference>
<keyword evidence="1" id="KW-1133">Transmembrane helix</keyword>
<evidence type="ECO:0000313" key="3">
    <source>
        <dbReference type="Proteomes" id="UP000238956"/>
    </source>
</evidence>
<feature type="transmembrane region" description="Helical" evidence="1">
    <location>
        <begin position="57"/>
        <end position="75"/>
    </location>
</feature>
<keyword evidence="1" id="KW-0812">Transmembrane</keyword>
<keyword evidence="3" id="KW-1185">Reference proteome</keyword>
<keyword evidence="1" id="KW-0472">Membrane</keyword>
<proteinExistence type="predicted"/>
<dbReference type="KEGG" id="splr:C0J00_07380"/>
<feature type="transmembrane region" description="Helical" evidence="1">
    <location>
        <begin position="87"/>
        <end position="105"/>
    </location>
</feature>
<sequence length="110" mass="12802">MVFLKILYNLAIMGCFLLMPHTSKAYRSLRKIKLVFLWTILFLIVISMFKATYICHWLSLMASFTGLIVLANVPFSTLSPFKKGVFLLNYIVLVIILLKLFAYAWHHLML</sequence>
<reference evidence="2 3" key="1">
    <citation type="submission" date="2017-12" db="EMBL/GenBank/DDBJ databases">
        <authorList>
            <person name="Hurst M.R.H."/>
        </authorList>
    </citation>
    <scope>NUCLEOTIDE SEQUENCE [LARGE SCALE GENOMIC DNA]</scope>
    <source>
        <strain evidence="2 3">TH11417</strain>
    </source>
</reference>
<protein>
    <submittedName>
        <fullName evidence="2">Uncharacterized protein</fullName>
    </submittedName>
</protein>
<organism evidence="2 3">
    <name type="scientific">Streptococcus pluranimalium</name>
    <dbReference type="NCBI Taxonomy" id="82348"/>
    <lineage>
        <taxon>Bacteria</taxon>
        <taxon>Bacillati</taxon>
        <taxon>Bacillota</taxon>
        <taxon>Bacilli</taxon>
        <taxon>Lactobacillales</taxon>
        <taxon>Streptococcaceae</taxon>
        <taxon>Streptococcus</taxon>
    </lineage>
</organism>
<dbReference type="EMBL" id="CP025536">
    <property type="protein sequence ID" value="AUW96949.1"/>
    <property type="molecule type" value="Genomic_DNA"/>
</dbReference>
<feature type="transmembrane region" description="Helical" evidence="1">
    <location>
        <begin position="34"/>
        <end position="51"/>
    </location>
</feature>